<feature type="transmembrane region" description="Helical" evidence="2">
    <location>
        <begin position="217"/>
        <end position="236"/>
    </location>
</feature>
<dbReference type="RefSeq" id="WP_358352411.1">
    <property type="nucleotide sequence ID" value="NZ_JBEZFP010000021.1"/>
</dbReference>
<sequence>MAPARTRSLRSVTIRRTLVAGGAPVVGFTLVAVAFAAWHARLPDPLATHMTANGRPDGFTSRGAFLPVFAALLLGLGSFFPVIAWVSRANPGGQRGTTATGVGLSGILTFIPIMLLHAHLDADDSSTVRFGMGYLAAGLGVLVVAAGLGWLLAGPPANEVVEAATAPHAKAGHLEARDSEVLVWTRRAVSPVLAVISVAMPVVGVVVGILGDWWPSLVFLSAALLTGAFAAVRVTANTSGLTVAYGPLPRPRTQVPLARISEAGTRDVRALRDFGGWGYRMRPGASGVILRSGEALSLKLATGSTFVVTVRDARTAASVINTLAARRRQPDDRDDAGPEPAPRAAPTTEGHGRCWSA</sequence>
<gene>
    <name evidence="4" type="ORF">AB0C36_11185</name>
</gene>
<keyword evidence="2" id="KW-1133">Transmembrane helix</keyword>
<dbReference type="EMBL" id="JBEZFP010000021">
    <property type="protein sequence ID" value="MEU8134065.1"/>
    <property type="molecule type" value="Genomic_DNA"/>
</dbReference>
<keyword evidence="2" id="KW-0472">Membrane</keyword>
<feature type="transmembrane region" description="Helical" evidence="2">
    <location>
        <begin position="98"/>
        <end position="120"/>
    </location>
</feature>
<accession>A0ABV3DEA2</accession>
<feature type="transmembrane region" description="Helical" evidence="2">
    <location>
        <begin position="192"/>
        <end position="211"/>
    </location>
</feature>
<keyword evidence="2" id="KW-0812">Transmembrane</keyword>
<evidence type="ECO:0000313" key="4">
    <source>
        <dbReference type="EMBL" id="MEU8134065.1"/>
    </source>
</evidence>
<feature type="domain" description="DUF1648" evidence="3">
    <location>
        <begin position="30"/>
        <end position="67"/>
    </location>
</feature>
<evidence type="ECO:0000259" key="3">
    <source>
        <dbReference type="Pfam" id="PF07853"/>
    </source>
</evidence>
<dbReference type="Pfam" id="PF07853">
    <property type="entry name" value="DUF1648"/>
    <property type="match status" value="1"/>
</dbReference>
<dbReference type="InterPro" id="IPR012867">
    <property type="entry name" value="DUF1648"/>
</dbReference>
<evidence type="ECO:0000256" key="1">
    <source>
        <dbReference type="SAM" id="MobiDB-lite"/>
    </source>
</evidence>
<keyword evidence="5" id="KW-1185">Reference proteome</keyword>
<feature type="transmembrane region" description="Helical" evidence="2">
    <location>
        <begin position="64"/>
        <end position="86"/>
    </location>
</feature>
<dbReference type="Proteomes" id="UP001551482">
    <property type="component" value="Unassembled WGS sequence"/>
</dbReference>
<reference evidence="4 5" key="1">
    <citation type="submission" date="2024-06" db="EMBL/GenBank/DDBJ databases">
        <title>The Natural Products Discovery Center: Release of the First 8490 Sequenced Strains for Exploring Actinobacteria Biosynthetic Diversity.</title>
        <authorList>
            <person name="Kalkreuter E."/>
            <person name="Kautsar S.A."/>
            <person name="Yang D."/>
            <person name="Bader C.D."/>
            <person name="Teijaro C.N."/>
            <person name="Fluegel L."/>
            <person name="Davis C.M."/>
            <person name="Simpson J.R."/>
            <person name="Lauterbach L."/>
            <person name="Steele A.D."/>
            <person name="Gui C."/>
            <person name="Meng S."/>
            <person name="Li G."/>
            <person name="Viehrig K."/>
            <person name="Ye F."/>
            <person name="Su P."/>
            <person name="Kiefer A.F."/>
            <person name="Nichols A."/>
            <person name="Cepeda A.J."/>
            <person name="Yan W."/>
            <person name="Fan B."/>
            <person name="Jiang Y."/>
            <person name="Adhikari A."/>
            <person name="Zheng C.-J."/>
            <person name="Schuster L."/>
            <person name="Cowan T.M."/>
            <person name="Smanski M.J."/>
            <person name="Chevrette M.G."/>
            <person name="De Carvalho L.P.S."/>
            <person name="Shen B."/>
        </authorList>
    </citation>
    <scope>NUCLEOTIDE SEQUENCE [LARGE SCALE GENOMIC DNA]</scope>
    <source>
        <strain evidence="4 5">NPDC048946</strain>
    </source>
</reference>
<feature type="transmembrane region" description="Helical" evidence="2">
    <location>
        <begin position="21"/>
        <end position="40"/>
    </location>
</feature>
<feature type="transmembrane region" description="Helical" evidence="2">
    <location>
        <begin position="132"/>
        <end position="153"/>
    </location>
</feature>
<proteinExistence type="predicted"/>
<protein>
    <submittedName>
        <fullName evidence="4">DUF1648 domain-containing protein</fullName>
    </submittedName>
</protein>
<feature type="region of interest" description="Disordered" evidence="1">
    <location>
        <begin position="323"/>
        <end position="357"/>
    </location>
</feature>
<evidence type="ECO:0000256" key="2">
    <source>
        <dbReference type="SAM" id="Phobius"/>
    </source>
</evidence>
<organism evidence="4 5">
    <name type="scientific">Streptodolium elevatio</name>
    <dbReference type="NCBI Taxonomy" id="3157996"/>
    <lineage>
        <taxon>Bacteria</taxon>
        <taxon>Bacillati</taxon>
        <taxon>Actinomycetota</taxon>
        <taxon>Actinomycetes</taxon>
        <taxon>Kitasatosporales</taxon>
        <taxon>Streptomycetaceae</taxon>
        <taxon>Streptodolium</taxon>
    </lineage>
</organism>
<comment type="caution">
    <text evidence="4">The sequence shown here is derived from an EMBL/GenBank/DDBJ whole genome shotgun (WGS) entry which is preliminary data.</text>
</comment>
<evidence type="ECO:0000313" key="5">
    <source>
        <dbReference type="Proteomes" id="UP001551482"/>
    </source>
</evidence>
<name>A0ABV3DEA2_9ACTN</name>